<reference evidence="8 9" key="1">
    <citation type="submission" date="2018-09" db="EMBL/GenBank/DDBJ databases">
        <authorList>
            <person name="Postec A."/>
        </authorList>
    </citation>
    <scope>NUCLEOTIDE SEQUENCE [LARGE SCALE GENOMIC DNA]</scope>
    <source>
        <strain evidence="8">70B-A</strain>
    </source>
</reference>
<dbReference type="InterPro" id="IPR051791">
    <property type="entry name" value="Pra-immunoreactive"/>
</dbReference>
<dbReference type="Pfam" id="PF06271">
    <property type="entry name" value="RDD"/>
    <property type="match status" value="1"/>
</dbReference>
<evidence type="ECO:0000259" key="7">
    <source>
        <dbReference type="Pfam" id="PF06271"/>
    </source>
</evidence>
<keyword evidence="5 6" id="KW-0472">Membrane</keyword>
<evidence type="ECO:0000313" key="9">
    <source>
        <dbReference type="Proteomes" id="UP000279029"/>
    </source>
</evidence>
<keyword evidence="9" id="KW-1185">Reference proteome</keyword>
<feature type="transmembrane region" description="Helical" evidence="6">
    <location>
        <begin position="12"/>
        <end position="32"/>
    </location>
</feature>
<keyword evidence="4 6" id="KW-1133">Transmembrane helix</keyword>
<evidence type="ECO:0000256" key="2">
    <source>
        <dbReference type="ARBA" id="ARBA00022475"/>
    </source>
</evidence>
<name>A0A3P7RZD2_9FIRM</name>
<evidence type="ECO:0000313" key="8">
    <source>
        <dbReference type="EMBL" id="VDN46059.1"/>
    </source>
</evidence>
<sequence>MKEFNKYPNIIYAGFWMRFFAYLLDLILVGSIQRMMLFFLGEGLLKTTLSVILFLAYFILMTKLNQGQTLGKMVFGLRVICFNEEELSWATVLVRELFGRYLQKIIWPMYLLVAFTPYKQHVIDMLADTSVVTENYLCLLLEKEVV</sequence>
<feature type="transmembrane region" description="Helical" evidence="6">
    <location>
        <begin position="38"/>
        <end position="60"/>
    </location>
</feature>
<evidence type="ECO:0000256" key="6">
    <source>
        <dbReference type="SAM" id="Phobius"/>
    </source>
</evidence>
<gene>
    <name evidence="8" type="primary">yteJ</name>
    <name evidence="8" type="ORF">PATL70BA_0215</name>
</gene>
<dbReference type="Proteomes" id="UP000279029">
    <property type="component" value="Chromosome"/>
</dbReference>
<dbReference type="RefSeq" id="WP_172596047.1">
    <property type="nucleotide sequence ID" value="NZ_LR130778.1"/>
</dbReference>
<proteinExistence type="predicted"/>
<protein>
    <submittedName>
        <fullName evidence="8">Putative integral inner membrane protein</fullName>
    </submittedName>
</protein>
<feature type="domain" description="RDD" evidence="7">
    <location>
        <begin position="12"/>
        <end position="127"/>
    </location>
</feature>
<accession>A0A3P7RZD2</accession>
<keyword evidence="2" id="KW-1003">Cell membrane</keyword>
<dbReference type="GO" id="GO:0005886">
    <property type="term" value="C:plasma membrane"/>
    <property type="evidence" value="ECO:0007669"/>
    <property type="project" value="UniProtKB-SubCell"/>
</dbReference>
<dbReference type="KEGG" id="cbar:PATL70BA_0215"/>
<dbReference type="PANTHER" id="PTHR36115">
    <property type="entry name" value="PROLINE-RICH ANTIGEN HOMOLOG-RELATED"/>
    <property type="match status" value="1"/>
</dbReference>
<comment type="subcellular location">
    <subcellularLocation>
        <location evidence="1">Cell membrane</location>
        <topology evidence="1">Multi-pass membrane protein</topology>
    </subcellularLocation>
</comment>
<dbReference type="PANTHER" id="PTHR36115:SF9">
    <property type="entry name" value="LMO1584 PROTEIN"/>
    <property type="match status" value="1"/>
</dbReference>
<dbReference type="AlphaFoldDB" id="A0A3P7RZD2"/>
<organism evidence="8 9">
    <name type="scientific">Petrocella atlantisensis</name>
    <dbReference type="NCBI Taxonomy" id="2173034"/>
    <lineage>
        <taxon>Bacteria</taxon>
        <taxon>Bacillati</taxon>
        <taxon>Bacillota</taxon>
        <taxon>Clostridia</taxon>
        <taxon>Lachnospirales</taxon>
        <taxon>Vallitaleaceae</taxon>
        <taxon>Petrocella</taxon>
    </lineage>
</organism>
<dbReference type="EMBL" id="LR130778">
    <property type="protein sequence ID" value="VDN46059.1"/>
    <property type="molecule type" value="Genomic_DNA"/>
</dbReference>
<evidence type="ECO:0000256" key="3">
    <source>
        <dbReference type="ARBA" id="ARBA00022692"/>
    </source>
</evidence>
<dbReference type="InterPro" id="IPR010432">
    <property type="entry name" value="RDD"/>
</dbReference>
<evidence type="ECO:0000256" key="5">
    <source>
        <dbReference type="ARBA" id="ARBA00023136"/>
    </source>
</evidence>
<keyword evidence="3 6" id="KW-0812">Transmembrane</keyword>
<evidence type="ECO:0000256" key="4">
    <source>
        <dbReference type="ARBA" id="ARBA00022989"/>
    </source>
</evidence>
<evidence type="ECO:0000256" key="1">
    <source>
        <dbReference type="ARBA" id="ARBA00004651"/>
    </source>
</evidence>